<feature type="domain" description="C2H2-type" evidence="13">
    <location>
        <begin position="717"/>
        <end position="744"/>
    </location>
</feature>
<dbReference type="SUPFAM" id="SSF57667">
    <property type="entry name" value="beta-beta-alpha zinc fingers"/>
    <property type="match status" value="5"/>
</dbReference>
<keyword evidence="5 11" id="KW-0863">Zinc-finger</keyword>
<dbReference type="InterPro" id="IPR013087">
    <property type="entry name" value="Znf_C2H2_type"/>
</dbReference>
<dbReference type="Pfam" id="PF13912">
    <property type="entry name" value="zf-C2H2_6"/>
    <property type="match status" value="1"/>
</dbReference>
<feature type="domain" description="C2H2-type" evidence="13">
    <location>
        <begin position="689"/>
        <end position="716"/>
    </location>
</feature>
<feature type="domain" description="C2H2-type" evidence="13">
    <location>
        <begin position="517"/>
        <end position="544"/>
    </location>
</feature>
<proteinExistence type="inferred from homology"/>
<keyword evidence="4" id="KW-0677">Repeat</keyword>
<dbReference type="PROSITE" id="PS50157">
    <property type="entry name" value="ZINC_FINGER_C2H2_2"/>
    <property type="match status" value="8"/>
</dbReference>
<evidence type="ECO:0000256" key="11">
    <source>
        <dbReference type="PROSITE-ProRule" id="PRU00042"/>
    </source>
</evidence>
<comment type="similarity">
    <text evidence="2">Belongs to the krueppel C2H2-type zinc-finger protein family.</text>
</comment>
<dbReference type="Pfam" id="PF00096">
    <property type="entry name" value="zf-C2H2"/>
    <property type="match status" value="7"/>
</dbReference>
<accession>A0A067QI95</accession>
<keyword evidence="9" id="KW-0804">Transcription</keyword>
<evidence type="ECO:0000256" key="3">
    <source>
        <dbReference type="ARBA" id="ARBA00022723"/>
    </source>
</evidence>
<keyword evidence="7" id="KW-0805">Transcription regulation</keyword>
<evidence type="ECO:0000256" key="6">
    <source>
        <dbReference type="ARBA" id="ARBA00022833"/>
    </source>
</evidence>
<dbReference type="Proteomes" id="UP000027135">
    <property type="component" value="Unassembled WGS sequence"/>
</dbReference>
<keyword evidence="10" id="KW-0539">Nucleus</keyword>
<evidence type="ECO:0000256" key="4">
    <source>
        <dbReference type="ARBA" id="ARBA00022737"/>
    </source>
</evidence>
<dbReference type="GO" id="GO:0005634">
    <property type="term" value="C:nucleus"/>
    <property type="evidence" value="ECO:0007669"/>
    <property type="project" value="UniProtKB-SubCell"/>
</dbReference>
<sequence length="750" mass="82214">MESCSGTPTSSETGVAATVTSTSTTATATTNVSLSNGGAHGEEDEDSNFDRLTQMLPECFVSVKLENNEDTCSAEISTNTVSPIQDTVRKGTSSGCPEVLSEPAPSKSVSLDMQNSQHTTGTGSRVAPCFHHRGTMGCSAIPEMPPWLQQCYTTGQISGSDSCQQGPQHFHQSAMYFSHEGPIIQGDRSLKSGGGISRIDTTPAGIGGLSNGDICDSNTFLNYVLNQQRSSGIFLFDPIRTLHPNEPSTETSEHESNTNTESTKHQNLNHKHTSDASVKRNNSPPSSIAPVEGNPSRRDAATNTVSKYAQTIPLLPLNSDAKTNVGDHLDDGDIPMTRIQSKACHLRHCTKCIMSKISHMCHDERTLQAQDESGGQSLTANFTVSGACQKIINMRNCSTVGCGNHIADAKAESGKVQTNFVVISTDGSSDISPQQGQQCNHGSCSCLAENTRNLTGHAVKTEDLSAHNFGGTDSNGKFGNMQLGHGVVTDCKCMNDCSSMCIKDNRRLHYVDIDRPFTCEICFKNYPTSTALMNHMRYHRGQRPYQCEVCNKAFATNSHLVTHRRVHTGERPFQCRLCRRSFADRSAYVKHERTHGPNGTIIKRYKCDECGNSFVDSCGLKKHVRIHTGERPYCCSVCQKTFSTSSTFVAHKRIHSGERPYKCENCDKMFITKSHLLTHRRTHTGEKPFSCQVCNRAFADGSSFRRHERLHTGENRHTCDICGKGFPFDTSLAKHKQSHIPGTPTYVYMV</sequence>
<protein>
    <recommendedName>
        <fullName evidence="13">C2H2-type domain-containing protein</fullName>
    </recommendedName>
</protein>
<feature type="domain" description="C2H2-type" evidence="13">
    <location>
        <begin position="545"/>
        <end position="572"/>
    </location>
</feature>
<feature type="domain" description="C2H2-type" evidence="13">
    <location>
        <begin position="661"/>
        <end position="688"/>
    </location>
</feature>
<feature type="region of interest" description="Disordered" evidence="12">
    <location>
        <begin position="85"/>
        <end position="124"/>
    </location>
</feature>
<feature type="domain" description="C2H2-type" evidence="13">
    <location>
        <begin position="605"/>
        <end position="632"/>
    </location>
</feature>
<evidence type="ECO:0000256" key="2">
    <source>
        <dbReference type="ARBA" id="ARBA00006991"/>
    </source>
</evidence>
<dbReference type="FunFam" id="3.30.160.60:FF:000733">
    <property type="entry name" value="Zinc finger protein 236 variant"/>
    <property type="match status" value="1"/>
</dbReference>
<name>A0A067QI95_ZOONE</name>
<evidence type="ECO:0000256" key="10">
    <source>
        <dbReference type="ARBA" id="ARBA00023242"/>
    </source>
</evidence>
<reference evidence="14 15" key="1">
    <citation type="journal article" date="2014" name="Nat. Commun.">
        <title>Molecular traces of alternative social organization in a termite genome.</title>
        <authorList>
            <person name="Terrapon N."/>
            <person name="Li C."/>
            <person name="Robertson H.M."/>
            <person name="Ji L."/>
            <person name="Meng X."/>
            <person name="Booth W."/>
            <person name="Chen Z."/>
            <person name="Childers C.P."/>
            <person name="Glastad K.M."/>
            <person name="Gokhale K."/>
            <person name="Gowin J."/>
            <person name="Gronenberg W."/>
            <person name="Hermansen R.A."/>
            <person name="Hu H."/>
            <person name="Hunt B.G."/>
            <person name="Huylmans A.K."/>
            <person name="Khalil S.M."/>
            <person name="Mitchell R.D."/>
            <person name="Munoz-Torres M.C."/>
            <person name="Mustard J.A."/>
            <person name="Pan H."/>
            <person name="Reese J.T."/>
            <person name="Scharf M.E."/>
            <person name="Sun F."/>
            <person name="Vogel H."/>
            <person name="Xiao J."/>
            <person name="Yang W."/>
            <person name="Yang Z."/>
            <person name="Yang Z."/>
            <person name="Zhou J."/>
            <person name="Zhu J."/>
            <person name="Brent C.S."/>
            <person name="Elsik C.G."/>
            <person name="Goodisman M.A."/>
            <person name="Liberles D.A."/>
            <person name="Roe R.M."/>
            <person name="Vargo E.L."/>
            <person name="Vilcinskas A."/>
            <person name="Wang J."/>
            <person name="Bornberg-Bauer E."/>
            <person name="Korb J."/>
            <person name="Zhang G."/>
            <person name="Liebig J."/>
        </authorList>
    </citation>
    <scope>NUCLEOTIDE SEQUENCE [LARGE SCALE GENOMIC DNA]</scope>
    <source>
        <tissue evidence="14">Whole organism</tissue>
    </source>
</reference>
<evidence type="ECO:0000256" key="7">
    <source>
        <dbReference type="ARBA" id="ARBA00023015"/>
    </source>
</evidence>
<dbReference type="InParanoid" id="A0A067QI95"/>
<feature type="domain" description="C2H2-type" evidence="13">
    <location>
        <begin position="573"/>
        <end position="595"/>
    </location>
</feature>
<dbReference type="InterPro" id="IPR036236">
    <property type="entry name" value="Znf_C2H2_sf"/>
</dbReference>
<evidence type="ECO:0000259" key="13">
    <source>
        <dbReference type="PROSITE" id="PS50157"/>
    </source>
</evidence>
<evidence type="ECO:0000256" key="1">
    <source>
        <dbReference type="ARBA" id="ARBA00004123"/>
    </source>
</evidence>
<dbReference type="GO" id="GO:0000981">
    <property type="term" value="F:DNA-binding transcription factor activity, RNA polymerase II-specific"/>
    <property type="evidence" value="ECO:0007669"/>
    <property type="project" value="TreeGrafter"/>
</dbReference>
<evidence type="ECO:0000256" key="12">
    <source>
        <dbReference type="SAM" id="MobiDB-lite"/>
    </source>
</evidence>
<comment type="subcellular location">
    <subcellularLocation>
        <location evidence="1">Nucleus</location>
    </subcellularLocation>
</comment>
<dbReference type="GO" id="GO:0008270">
    <property type="term" value="F:zinc ion binding"/>
    <property type="evidence" value="ECO:0007669"/>
    <property type="project" value="UniProtKB-KW"/>
</dbReference>
<organism evidence="14 15">
    <name type="scientific">Zootermopsis nevadensis</name>
    <name type="common">Dampwood termite</name>
    <dbReference type="NCBI Taxonomy" id="136037"/>
    <lineage>
        <taxon>Eukaryota</taxon>
        <taxon>Metazoa</taxon>
        <taxon>Ecdysozoa</taxon>
        <taxon>Arthropoda</taxon>
        <taxon>Hexapoda</taxon>
        <taxon>Insecta</taxon>
        <taxon>Pterygota</taxon>
        <taxon>Neoptera</taxon>
        <taxon>Polyneoptera</taxon>
        <taxon>Dictyoptera</taxon>
        <taxon>Blattodea</taxon>
        <taxon>Blattoidea</taxon>
        <taxon>Termitoidae</taxon>
        <taxon>Termopsidae</taxon>
        <taxon>Zootermopsis</taxon>
    </lineage>
</organism>
<keyword evidence="6" id="KW-0862">Zinc</keyword>
<dbReference type="EMBL" id="KK853326">
    <property type="protein sequence ID" value="KDR08479.1"/>
    <property type="molecule type" value="Genomic_DNA"/>
</dbReference>
<dbReference type="OMA" id="MCHDERT"/>
<dbReference type="eggNOG" id="KOG1721">
    <property type="taxonomic scope" value="Eukaryota"/>
</dbReference>
<dbReference type="FunFam" id="3.30.160.60:FF:000787">
    <property type="entry name" value="Zinc finger protein 784"/>
    <property type="match status" value="1"/>
</dbReference>
<feature type="region of interest" description="Disordered" evidence="12">
    <location>
        <begin position="1"/>
        <end position="46"/>
    </location>
</feature>
<dbReference type="Gene3D" id="3.30.160.60">
    <property type="entry name" value="Classic Zinc Finger"/>
    <property type="match status" value="8"/>
</dbReference>
<feature type="compositionally biased region" description="Polar residues" evidence="12">
    <location>
        <begin position="107"/>
        <end position="123"/>
    </location>
</feature>
<evidence type="ECO:0000256" key="8">
    <source>
        <dbReference type="ARBA" id="ARBA00023125"/>
    </source>
</evidence>
<dbReference type="PANTHER" id="PTHR24394">
    <property type="entry name" value="ZINC FINGER PROTEIN"/>
    <property type="match status" value="1"/>
</dbReference>
<dbReference type="FunFam" id="3.30.160.60:FF:000188">
    <property type="entry name" value="Zinc finger protein 787"/>
    <property type="match status" value="1"/>
</dbReference>
<dbReference type="FunFam" id="3.30.160.60:FF:000325">
    <property type="entry name" value="ZFP90 zinc finger protein"/>
    <property type="match status" value="1"/>
</dbReference>
<dbReference type="PROSITE" id="PS00028">
    <property type="entry name" value="ZINC_FINGER_C2H2_1"/>
    <property type="match status" value="8"/>
</dbReference>
<feature type="compositionally biased region" description="Low complexity" evidence="12">
    <location>
        <begin position="9"/>
        <end position="30"/>
    </location>
</feature>
<feature type="domain" description="C2H2-type" evidence="13">
    <location>
        <begin position="633"/>
        <end position="660"/>
    </location>
</feature>
<evidence type="ECO:0000256" key="5">
    <source>
        <dbReference type="ARBA" id="ARBA00022771"/>
    </source>
</evidence>
<keyword evidence="3" id="KW-0479">Metal-binding</keyword>
<feature type="region of interest" description="Disordered" evidence="12">
    <location>
        <begin position="241"/>
        <end position="300"/>
    </location>
</feature>
<evidence type="ECO:0000313" key="15">
    <source>
        <dbReference type="Proteomes" id="UP000027135"/>
    </source>
</evidence>
<evidence type="ECO:0000313" key="14">
    <source>
        <dbReference type="EMBL" id="KDR08479.1"/>
    </source>
</evidence>
<evidence type="ECO:0000256" key="9">
    <source>
        <dbReference type="ARBA" id="ARBA00023163"/>
    </source>
</evidence>
<keyword evidence="8" id="KW-0238">DNA-binding</keyword>
<dbReference type="SMART" id="SM00355">
    <property type="entry name" value="ZnF_C2H2"/>
    <property type="match status" value="8"/>
</dbReference>
<dbReference type="PANTHER" id="PTHR24394:SF29">
    <property type="entry name" value="MYONEURIN"/>
    <property type="match status" value="1"/>
</dbReference>
<dbReference type="GO" id="GO:0003677">
    <property type="term" value="F:DNA binding"/>
    <property type="evidence" value="ECO:0007669"/>
    <property type="project" value="UniProtKB-KW"/>
</dbReference>
<dbReference type="FunFam" id="3.30.160.60:FF:000017">
    <property type="entry name" value="zinc finger protein 62 homolog"/>
    <property type="match status" value="1"/>
</dbReference>
<dbReference type="FunFam" id="3.30.160.60:FF:000295">
    <property type="entry name" value="zinc finger protein 19"/>
    <property type="match status" value="1"/>
</dbReference>
<feature type="compositionally biased region" description="Polar residues" evidence="12">
    <location>
        <begin position="85"/>
        <end position="95"/>
    </location>
</feature>
<keyword evidence="15" id="KW-1185">Reference proteome</keyword>
<gene>
    <name evidence="14" type="ORF">L798_01236</name>
</gene>
<dbReference type="OrthoDB" id="8178356at2759"/>
<dbReference type="AlphaFoldDB" id="A0A067QI95"/>